<proteinExistence type="predicted"/>
<reference evidence="1 2" key="1">
    <citation type="submission" date="2018-08" db="EMBL/GenBank/DDBJ databases">
        <title>Freshwater and sediment microbial communities from various areas in North America, analyzing microbe dynamics in response to fracking.</title>
        <authorList>
            <person name="Lamendella R."/>
        </authorList>
    </citation>
    <scope>NUCLEOTIDE SEQUENCE [LARGE SCALE GENOMIC DNA]</scope>
    <source>
        <strain evidence="1 2">DB-1</strain>
    </source>
</reference>
<dbReference type="Proteomes" id="UP000256530">
    <property type="component" value="Unassembled WGS sequence"/>
</dbReference>
<name>A0A3D9VDF4_BACMY</name>
<dbReference type="AlphaFoldDB" id="A0A3D9VDF4"/>
<sequence length="53" mass="6130">MGWAGGKLDRKTSIFILKSDYKDILWFLKRNSLMFQPVLLGSYSMKPFSTLSI</sequence>
<organism evidence="1 2">
    <name type="scientific">Bacillus mycoides</name>
    <dbReference type="NCBI Taxonomy" id="1405"/>
    <lineage>
        <taxon>Bacteria</taxon>
        <taxon>Bacillati</taxon>
        <taxon>Bacillota</taxon>
        <taxon>Bacilli</taxon>
        <taxon>Bacillales</taxon>
        <taxon>Bacillaceae</taxon>
        <taxon>Bacillus</taxon>
        <taxon>Bacillus cereus group</taxon>
    </lineage>
</organism>
<accession>A0A3D9VDF4</accession>
<evidence type="ECO:0000313" key="2">
    <source>
        <dbReference type="Proteomes" id="UP000256530"/>
    </source>
</evidence>
<protein>
    <submittedName>
        <fullName evidence="1">Uncharacterized protein</fullName>
    </submittedName>
</protein>
<comment type="caution">
    <text evidence="1">The sequence shown here is derived from an EMBL/GenBank/DDBJ whole genome shotgun (WGS) entry which is preliminary data.</text>
</comment>
<evidence type="ECO:0000313" key="1">
    <source>
        <dbReference type="EMBL" id="REF39256.1"/>
    </source>
</evidence>
<gene>
    <name evidence="1" type="ORF">DET55_106204</name>
</gene>
<dbReference type="EMBL" id="QTTY01000006">
    <property type="protein sequence ID" value="REF39256.1"/>
    <property type="molecule type" value="Genomic_DNA"/>
</dbReference>